<keyword evidence="1" id="KW-0489">Methyltransferase</keyword>
<gene>
    <name evidence="1" type="ORF">N7U62_03500</name>
</gene>
<protein>
    <submittedName>
        <fullName evidence="1">Class I SAM-dependent methyltransferase</fullName>
    </submittedName>
</protein>
<proteinExistence type="predicted"/>
<dbReference type="InterPro" id="IPR029063">
    <property type="entry name" value="SAM-dependent_MTases_sf"/>
</dbReference>
<sequence>MSEQFIGEYIQKSSERYQKTIAFLSDKIDKEESILDLGPSNPLSDQIKSLGYDIQNTALGLDLDLDNQSVIDSKCDVLTAFEIFEHLVSPFPILKETKAKKLIASVPLRLWFSTAYWNEKDPFDRHYHEFEPRQFDMLLDKAGWKILDSQKWVDKANKIGLRPILRRFVPRHYIVYCERK</sequence>
<dbReference type="GO" id="GO:0008168">
    <property type="term" value="F:methyltransferase activity"/>
    <property type="evidence" value="ECO:0007669"/>
    <property type="project" value="UniProtKB-KW"/>
</dbReference>
<dbReference type="GO" id="GO:0032259">
    <property type="term" value="P:methylation"/>
    <property type="evidence" value="ECO:0007669"/>
    <property type="project" value="UniProtKB-KW"/>
</dbReference>
<evidence type="ECO:0000313" key="2">
    <source>
        <dbReference type="Proteomes" id="UP001300692"/>
    </source>
</evidence>
<dbReference type="EMBL" id="JAOYOD010000001">
    <property type="protein sequence ID" value="MCV9385709.1"/>
    <property type="molecule type" value="Genomic_DNA"/>
</dbReference>
<dbReference type="Gene3D" id="3.40.50.150">
    <property type="entry name" value="Vaccinia Virus protein VP39"/>
    <property type="match status" value="1"/>
</dbReference>
<dbReference type="SUPFAM" id="SSF53335">
    <property type="entry name" value="S-adenosyl-L-methionine-dependent methyltransferases"/>
    <property type="match status" value="1"/>
</dbReference>
<organism evidence="1 2">
    <name type="scientific">Reichenbachiella ulvae</name>
    <dbReference type="NCBI Taxonomy" id="2980104"/>
    <lineage>
        <taxon>Bacteria</taxon>
        <taxon>Pseudomonadati</taxon>
        <taxon>Bacteroidota</taxon>
        <taxon>Cytophagia</taxon>
        <taxon>Cytophagales</taxon>
        <taxon>Reichenbachiellaceae</taxon>
        <taxon>Reichenbachiella</taxon>
    </lineage>
</organism>
<reference evidence="1 2" key="1">
    <citation type="submission" date="2022-10" db="EMBL/GenBank/DDBJ databases">
        <title>Comparative genomics and taxonomic characterization of three novel marine species of genus Reichenbachiella exhibiting antioxidant and polysaccharide degradation activities.</title>
        <authorList>
            <person name="Muhammad N."/>
            <person name="Lee Y.-J."/>
            <person name="Ko J."/>
            <person name="Kim S.-G."/>
        </authorList>
    </citation>
    <scope>NUCLEOTIDE SEQUENCE [LARGE SCALE GENOMIC DNA]</scope>
    <source>
        <strain evidence="1 2">ABR2-5</strain>
    </source>
</reference>
<name>A0ABT3CPZ2_9BACT</name>
<comment type="caution">
    <text evidence="1">The sequence shown here is derived from an EMBL/GenBank/DDBJ whole genome shotgun (WGS) entry which is preliminary data.</text>
</comment>
<evidence type="ECO:0000313" key="1">
    <source>
        <dbReference type="EMBL" id="MCV9385709.1"/>
    </source>
</evidence>
<dbReference type="Proteomes" id="UP001300692">
    <property type="component" value="Unassembled WGS sequence"/>
</dbReference>
<dbReference type="RefSeq" id="WP_264136493.1">
    <property type="nucleotide sequence ID" value="NZ_JAOYOD010000001.1"/>
</dbReference>
<keyword evidence="2" id="KW-1185">Reference proteome</keyword>
<keyword evidence="1" id="KW-0808">Transferase</keyword>
<accession>A0ABT3CPZ2</accession>